<evidence type="ECO:0000256" key="7">
    <source>
        <dbReference type="ARBA" id="ARBA00022989"/>
    </source>
</evidence>
<evidence type="ECO:0000256" key="9">
    <source>
        <dbReference type="ARBA" id="ARBA00023121"/>
    </source>
</evidence>
<feature type="region of interest" description="Disordered" evidence="11">
    <location>
        <begin position="348"/>
        <end position="379"/>
    </location>
</feature>
<dbReference type="InterPro" id="IPR000008">
    <property type="entry name" value="C2_dom"/>
</dbReference>
<keyword evidence="5" id="KW-0677">Repeat</keyword>
<feature type="compositionally biased region" description="Pro residues" evidence="11">
    <location>
        <begin position="1"/>
        <end position="10"/>
    </location>
</feature>
<evidence type="ECO:0000256" key="11">
    <source>
        <dbReference type="SAM" id="MobiDB-lite"/>
    </source>
</evidence>
<reference evidence="15" key="1">
    <citation type="submission" date="2020-07" db="EMBL/GenBank/DDBJ databases">
        <title>Draft Genome Sequence of a Deep-Sea Yeast, Naganishia (Cryptococcus) liquefaciens strain N6.</title>
        <authorList>
            <person name="Han Y.W."/>
            <person name="Kajitani R."/>
            <person name="Morimoto H."/>
            <person name="Parhat M."/>
            <person name="Tsubouchi H."/>
            <person name="Bakenova O."/>
            <person name="Ogata M."/>
            <person name="Argunhan B."/>
            <person name="Aoki R."/>
            <person name="Kajiwara S."/>
            <person name="Itoh T."/>
            <person name="Iwasaki H."/>
        </authorList>
    </citation>
    <scope>NUCLEOTIDE SEQUENCE</scope>
    <source>
        <strain evidence="15">N6</strain>
    </source>
</reference>
<dbReference type="PROSITE" id="PS51847">
    <property type="entry name" value="SMP"/>
    <property type="match status" value="1"/>
</dbReference>
<evidence type="ECO:0000256" key="12">
    <source>
        <dbReference type="SAM" id="Phobius"/>
    </source>
</evidence>
<feature type="transmembrane region" description="Helical" evidence="12">
    <location>
        <begin position="188"/>
        <end position="216"/>
    </location>
</feature>
<evidence type="ECO:0000259" key="13">
    <source>
        <dbReference type="PROSITE" id="PS50004"/>
    </source>
</evidence>
<feature type="compositionally biased region" description="Basic and acidic residues" evidence="11">
    <location>
        <begin position="366"/>
        <end position="379"/>
    </location>
</feature>
<keyword evidence="2" id="KW-0813">Transport</keyword>
<feature type="region of interest" description="Disordered" evidence="11">
    <location>
        <begin position="1328"/>
        <end position="1356"/>
    </location>
</feature>
<feature type="compositionally biased region" description="Polar residues" evidence="11">
    <location>
        <begin position="88"/>
        <end position="100"/>
    </location>
</feature>
<keyword evidence="7 12" id="KW-1133">Transmembrane helix</keyword>
<keyword evidence="16" id="KW-1185">Reference proteome</keyword>
<evidence type="ECO:0000256" key="1">
    <source>
        <dbReference type="ARBA" id="ARBA00004586"/>
    </source>
</evidence>
<dbReference type="GO" id="GO:0005789">
    <property type="term" value="C:endoplasmic reticulum membrane"/>
    <property type="evidence" value="ECO:0007669"/>
    <property type="project" value="UniProtKB-SubCell"/>
</dbReference>
<dbReference type="InterPro" id="IPR057349">
    <property type="entry name" value="C2_Mug190_3rd"/>
</dbReference>
<proteinExistence type="predicted"/>
<dbReference type="Pfam" id="PF25331">
    <property type="entry name" value="C2_Mug190_3rd"/>
    <property type="match status" value="1"/>
</dbReference>
<evidence type="ECO:0000256" key="8">
    <source>
        <dbReference type="ARBA" id="ARBA00023055"/>
    </source>
</evidence>
<gene>
    <name evidence="15" type="ORF">NliqN6_5660</name>
</gene>
<dbReference type="Pfam" id="PF25669">
    <property type="entry name" value="SMP_MUG190-like"/>
    <property type="match status" value="2"/>
</dbReference>
<keyword evidence="8" id="KW-0445">Lipid transport</keyword>
<dbReference type="SUPFAM" id="SSF49562">
    <property type="entry name" value="C2 domain (Calcium/lipid-binding domain, CaLB)"/>
    <property type="match status" value="2"/>
</dbReference>
<keyword evidence="6" id="KW-0256">Endoplasmic reticulum</keyword>
<feature type="compositionally biased region" description="Acidic residues" evidence="11">
    <location>
        <begin position="1234"/>
        <end position="1245"/>
    </location>
</feature>
<keyword evidence="9" id="KW-0446">Lipid-binding</keyword>
<feature type="compositionally biased region" description="Polar residues" evidence="11">
    <location>
        <begin position="52"/>
        <end position="70"/>
    </location>
</feature>
<feature type="compositionally biased region" description="Polar residues" evidence="11">
    <location>
        <begin position="13"/>
        <end position="32"/>
    </location>
</feature>
<dbReference type="PANTHER" id="PTHR47348:SF3">
    <property type="entry name" value="MEIOTICALLY UP-REGULATED GENE 190 PROTEIN"/>
    <property type="match status" value="1"/>
</dbReference>
<evidence type="ECO:0000256" key="2">
    <source>
        <dbReference type="ARBA" id="ARBA00022448"/>
    </source>
</evidence>
<feature type="region of interest" description="Disordered" evidence="11">
    <location>
        <begin position="1030"/>
        <end position="1053"/>
    </location>
</feature>
<dbReference type="PROSITE" id="PS50004">
    <property type="entry name" value="C2"/>
    <property type="match status" value="2"/>
</dbReference>
<dbReference type="EMBL" id="BLZA01000040">
    <property type="protein sequence ID" value="GHJ89258.1"/>
    <property type="molecule type" value="Genomic_DNA"/>
</dbReference>
<dbReference type="GO" id="GO:0006869">
    <property type="term" value="P:lipid transport"/>
    <property type="evidence" value="ECO:0007669"/>
    <property type="project" value="UniProtKB-KW"/>
</dbReference>
<dbReference type="PANTHER" id="PTHR47348">
    <property type="entry name" value="MEIOTICALLY UP-REGULATED GENE 190 PROTEIN"/>
    <property type="match status" value="1"/>
</dbReference>
<dbReference type="GO" id="GO:0061817">
    <property type="term" value="P:endoplasmic reticulum-plasma membrane tethering"/>
    <property type="evidence" value="ECO:0007669"/>
    <property type="project" value="InterPro"/>
</dbReference>
<feature type="region of interest" description="Disordered" evidence="11">
    <location>
        <begin position="140"/>
        <end position="164"/>
    </location>
</feature>
<comment type="caution">
    <text evidence="15">The sequence shown here is derived from an EMBL/GenBank/DDBJ whole genome shotgun (WGS) entry which is preliminary data.</text>
</comment>
<sequence length="1356" mass="151149">MAEVPPPLPARPQSFSLSNPIPHQSPSHSNVVATPPRLPPRKSYATDVQAAQPVSTSPTLASVAERNTNAVAADRQPVAHVQHDHQQTESSMDISQNDPQNDPKRDTDVDGWRTGEEEILSGRNTGKDPLSKGEALSQNPAFRTEERQPSNPFEPFSSSQDLMPAMSNLQTPRHLGTLPLPSLANIALISFLVVLAYAGASFVTLIIASAGVYYLWADWQRREAMRRRDPEADREKVKGKVPIQLAMAEESTEWLNHILKALFPVLTTDLLTPFIDLLEDVMLQQVPPLVSSIRVTEPSLGEEPIRIVSMRPMSDPEWFEHLSRAPSAPANKIDGMFSTLGLRKKEAISRSSSSASVATGHTRKNSQHDRDQRAYEAEERIRRDRILRDVGGRRGQGMGAFAARSEKTGQTALKPEGDSARLQAGDALSEGTAVRGDENDAVDGDVGQYINLAIDFSYDGRKNRKGWDLHFLIFMGIGIKGLAGFEVPTWVTMLKITGTVHIRLLLSPDVPFVRTATISLPTIPEFDFAAKPIKDYAPDVVGLPLVKPYIAKSIREVCDNFVRPNSYTLDVDRLLLGQEAALRTEAIGVLHVRIHSAKDLKQSDTIGSSDPYCVISFAKYGKPVWSSRTIVDTLNPRWEEDAFILISAEAIESGERLRLIVYDGDRWSADDPLGMVSEDLAGLLGMVGDQQPEKRNWVERDDELKPRRKGYTAKGNITWSYAFYPIWKMPQDGEQEDELAQDAWRKERHGFEDRGTGRDGQVKEPGLLYKFLGRFKPEPFEWENDRKKRRLESIAWLTGERARETMEATQKPTLQRRSGVLLFQIHQAIDLELEKTGGTLTSAIKKRPGSGAAGGPPALAESLDAGPWEADKLPSAYAEVILNGKLIFRTRTKQLSPQPYWNARAERFIRDFSVARMVIVVRNEKNREHDPILGIVAFDLASMFHHTSQVTRTMPIVGGLGHGNLRISLLFKPIDAKLPPSTSGYELVTVKIKSLKVSHSTSWLVIRPAMEVVSDVDELVLHHHYEGSTEAARQESVVPGPIPRSTSGQSNVPETSINLDFGMRHRRRRILAVQYRHSCSIVLRFVDRKGKLKKNLTVGIALFRLADIADNSEVELTLPIYRTDDMNEAAELQYQRMNSIRSGQSDPQGHLSTVTIRLAVYTGISKVHRKLATKDERLRRVYEAWELAKDLGDEQEFAAARQRGRIVNQMVNGQRPEGGNHEDIPGAELGFSDDIGDESDTESDNADCHSIPSDDSGLSDVSGNDKPIRRASSASARAGDNASTKSAHSRYRRWREESKALHKEHRGIMQNGVMRSIKYSKEKVQATFSSGRSRVKGRERERGGDLEVELEGISQF</sequence>
<organism evidence="15 16">
    <name type="scientific">Naganishia liquefaciens</name>
    <dbReference type="NCBI Taxonomy" id="104408"/>
    <lineage>
        <taxon>Eukaryota</taxon>
        <taxon>Fungi</taxon>
        <taxon>Dikarya</taxon>
        <taxon>Basidiomycota</taxon>
        <taxon>Agaricomycotina</taxon>
        <taxon>Tremellomycetes</taxon>
        <taxon>Filobasidiales</taxon>
        <taxon>Filobasidiaceae</taxon>
        <taxon>Naganishia</taxon>
    </lineage>
</organism>
<name>A0A8H3YHD8_9TREE</name>
<keyword evidence="3" id="KW-0597">Phosphoprotein</keyword>
<evidence type="ECO:0000313" key="15">
    <source>
        <dbReference type="EMBL" id="GHJ89258.1"/>
    </source>
</evidence>
<accession>A0A8H3YHD8</accession>
<evidence type="ECO:0000256" key="5">
    <source>
        <dbReference type="ARBA" id="ARBA00022737"/>
    </source>
</evidence>
<keyword evidence="10 12" id="KW-0472">Membrane</keyword>
<dbReference type="SMART" id="SM00239">
    <property type="entry name" value="C2"/>
    <property type="match status" value="2"/>
</dbReference>
<evidence type="ECO:0000256" key="4">
    <source>
        <dbReference type="ARBA" id="ARBA00022692"/>
    </source>
</evidence>
<dbReference type="CDD" id="cd21676">
    <property type="entry name" value="SMP_Mug190"/>
    <property type="match status" value="1"/>
</dbReference>
<evidence type="ECO:0000259" key="14">
    <source>
        <dbReference type="PROSITE" id="PS51847"/>
    </source>
</evidence>
<keyword evidence="4 12" id="KW-0812">Transmembrane</keyword>
<comment type="subcellular location">
    <subcellularLocation>
        <location evidence="1">Endoplasmic reticulum membrane</location>
    </subcellularLocation>
</comment>
<feature type="region of interest" description="Disordered" evidence="11">
    <location>
        <begin position="1212"/>
        <end position="1293"/>
    </location>
</feature>
<feature type="compositionally biased region" description="Polar residues" evidence="11">
    <location>
        <begin position="1044"/>
        <end position="1053"/>
    </location>
</feature>
<dbReference type="CDD" id="cd04052">
    <property type="entry name" value="C2B_Tricalbin-like"/>
    <property type="match status" value="1"/>
</dbReference>
<dbReference type="Gene3D" id="2.60.40.150">
    <property type="entry name" value="C2 domain"/>
    <property type="match status" value="2"/>
</dbReference>
<dbReference type="InterPro" id="IPR037765">
    <property type="entry name" value="C2B_Tricalbin"/>
</dbReference>
<dbReference type="GO" id="GO:0008289">
    <property type="term" value="F:lipid binding"/>
    <property type="evidence" value="ECO:0007669"/>
    <property type="project" value="UniProtKB-KW"/>
</dbReference>
<evidence type="ECO:0000256" key="10">
    <source>
        <dbReference type="ARBA" id="ARBA00023136"/>
    </source>
</evidence>
<feature type="domain" description="SMP-LTD" evidence="14">
    <location>
        <begin position="248"/>
        <end position="572"/>
    </location>
</feature>
<evidence type="ECO:0000256" key="3">
    <source>
        <dbReference type="ARBA" id="ARBA00022553"/>
    </source>
</evidence>
<feature type="compositionally biased region" description="Basic and acidic residues" evidence="11">
    <location>
        <begin position="101"/>
        <end position="111"/>
    </location>
</feature>
<dbReference type="OrthoDB" id="419768at2759"/>
<feature type="domain" description="C2" evidence="13">
    <location>
        <begin position="570"/>
        <end position="698"/>
    </location>
</feature>
<feature type="compositionally biased region" description="Basic and acidic residues" evidence="11">
    <location>
        <begin position="1336"/>
        <end position="1345"/>
    </location>
</feature>
<feature type="domain" description="C2" evidence="13">
    <location>
        <begin position="802"/>
        <end position="954"/>
    </location>
</feature>
<protein>
    <recommendedName>
        <fullName evidence="17">C2 domain-containing protein</fullName>
    </recommendedName>
</protein>
<evidence type="ECO:0000313" key="16">
    <source>
        <dbReference type="Proteomes" id="UP000620104"/>
    </source>
</evidence>
<dbReference type="Proteomes" id="UP000620104">
    <property type="component" value="Unassembled WGS sequence"/>
</dbReference>
<dbReference type="InterPro" id="IPR031468">
    <property type="entry name" value="SMP_LBD"/>
</dbReference>
<evidence type="ECO:0008006" key="17">
    <source>
        <dbReference type="Google" id="ProtNLM"/>
    </source>
</evidence>
<feature type="transmembrane region" description="Helical" evidence="12">
    <location>
        <begin position="471"/>
        <end position="491"/>
    </location>
</feature>
<feature type="region of interest" description="Disordered" evidence="11">
    <location>
        <begin position="1"/>
        <end position="111"/>
    </location>
</feature>
<dbReference type="Pfam" id="PF00168">
    <property type="entry name" value="C2"/>
    <property type="match status" value="2"/>
</dbReference>
<evidence type="ECO:0000256" key="6">
    <source>
        <dbReference type="ARBA" id="ARBA00022824"/>
    </source>
</evidence>
<dbReference type="InterPro" id="IPR035892">
    <property type="entry name" value="C2_domain_sf"/>
</dbReference>